<dbReference type="AlphaFoldDB" id="A0A699XVX4"/>
<evidence type="ECO:0000313" key="1">
    <source>
        <dbReference type="EMBL" id="GFD60094.1"/>
    </source>
</evidence>
<accession>A0A699XVX4</accession>
<feature type="non-terminal residue" evidence="1">
    <location>
        <position position="1"/>
    </location>
</feature>
<gene>
    <name evidence="1" type="ORF">Tci_932063</name>
</gene>
<sequence>GVVPPLRMVATQTNAIEEAKLCAARWSSKPLLLAATGLKDGKQAHGNEVYRWTNRVTATTRPAGTMRKNWPMPITFATNAS</sequence>
<protein>
    <submittedName>
        <fullName evidence="1">Uncharacterized protein</fullName>
    </submittedName>
</protein>
<comment type="caution">
    <text evidence="1">The sequence shown here is derived from an EMBL/GenBank/DDBJ whole genome shotgun (WGS) entry which is preliminary data.</text>
</comment>
<organism evidence="1">
    <name type="scientific">Tanacetum cinerariifolium</name>
    <name type="common">Dalmatian daisy</name>
    <name type="synonym">Chrysanthemum cinerariifolium</name>
    <dbReference type="NCBI Taxonomy" id="118510"/>
    <lineage>
        <taxon>Eukaryota</taxon>
        <taxon>Viridiplantae</taxon>
        <taxon>Streptophyta</taxon>
        <taxon>Embryophyta</taxon>
        <taxon>Tracheophyta</taxon>
        <taxon>Spermatophyta</taxon>
        <taxon>Magnoliopsida</taxon>
        <taxon>eudicotyledons</taxon>
        <taxon>Gunneridae</taxon>
        <taxon>Pentapetalae</taxon>
        <taxon>asterids</taxon>
        <taxon>campanulids</taxon>
        <taxon>Asterales</taxon>
        <taxon>Asteraceae</taxon>
        <taxon>Asteroideae</taxon>
        <taxon>Anthemideae</taxon>
        <taxon>Anthemidinae</taxon>
        <taxon>Tanacetum</taxon>
    </lineage>
</organism>
<dbReference type="EMBL" id="BKCJ011873420">
    <property type="protein sequence ID" value="GFD60094.1"/>
    <property type="molecule type" value="Genomic_DNA"/>
</dbReference>
<feature type="non-terminal residue" evidence="1">
    <location>
        <position position="81"/>
    </location>
</feature>
<name>A0A699XVX4_TANCI</name>
<reference evidence="1" key="1">
    <citation type="journal article" date="2019" name="Sci. Rep.">
        <title>Draft genome of Tanacetum cinerariifolium, the natural source of mosquito coil.</title>
        <authorList>
            <person name="Yamashiro T."/>
            <person name="Shiraishi A."/>
            <person name="Satake H."/>
            <person name="Nakayama K."/>
        </authorList>
    </citation>
    <scope>NUCLEOTIDE SEQUENCE</scope>
</reference>
<proteinExistence type="predicted"/>